<feature type="domain" description="DNA methylase adenine-specific" evidence="7">
    <location>
        <begin position="356"/>
        <end position="486"/>
    </location>
</feature>
<reference evidence="8" key="1">
    <citation type="submission" date="2019-11" db="EMBL/GenBank/DDBJ databases">
        <authorList>
            <person name="Falquet L."/>
            <person name="Falquet L."/>
        </authorList>
    </citation>
    <scope>NUCLEOTIDE SEQUENCE</scope>
    <source>
        <strain evidence="8">14/OD_0535</strain>
    </source>
</reference>
<evidence type="ECO:0000256" key="4">
    <source>
        <dbReference type="ARBA" id="ARBA00022691"/>
    </source>
</evidence>
<keyword evidence="5" id="KW-0680">Restriction system</keyword>
<evidence type="ECO:0000259" key="7">
    <source>
        <dbReference type="Pfam" id="PF02384"/>
    </source>
</evidence>
<evidence type="ECO:0000313" key="8">
    <source>
        <dbReference type="EMBL" id="VZR99838.1"/>
    </source>
</evidence>
<dbReference type="GO" id="GO:0032259">
    <property type="term" value="P:methylation"/>
    <property type="evidence" value="ECO:0007669"/>
    <property type="project" value="UniProtKB-KW"/>
</dbReference>
<dbReference type="EC" id="2.1.1.72" evidence="1"/>
<dbReference type="GO" id="GO:0009307">
    <property type="term" value="P:DNA restriction-modification system"/>
    <property type="evidence" value="ECO:0007669"/>
    <property type="project" value="UniProtKB-KW"/>
</dbReference>
<dbReference type="GO" id="GO:0016787">
    <property type="term" value="F:hydrolase activity"/>
    <property type="evidence" value="ECO:0007669"/>
    <property type="project" value="UniProtKB-KW"/>
</dbReference>
<dbReference type="InterPro" id="IPR003356">
    <property type="entry name" value="DNA_methylase_A-5"/>
</dbReference>
<dbReference type="RefSeq" id="WP_347938440.1">
    <property type="nucleotide sequence ID" value="NZ_CP142077.1"/>
</dbReference>
<evidence type="ECO:0000256" key="2">
    <source>
        <dbReference type="ARBA" id="ARBA00022603"/>
    </source>
</evidence>
<dbReference type="Pfam" id="PF02384">
    <property type="entry name" value="N6_Mtase"/>
    <property type="match status" value="2"/>
</dbReference>
<gene>
    <name evidence="8" type="primary">bcgIA</name>
    <name evidence="8" type="ORF">MF5583_00294</name>
</gene>
<dbReference type="GO" id="GO:0003677">
    <property type="term" value="F:DNA binding"/>
    <property type="evidence" value="ECO:0007669"/>
    <property type="project" value="InterPro"/>
</dbReference>
<dbReference type="InterPro" id="IPR029063">
    <property type="entry name" value="SAM-dependent_MTases_sf"/>
</dbReference>
<protein>
    <recommendedName>
        <fullName evidence="1">site-specific DNA-methyltransferase (adenine-specific)</fullName>
        <ecNumber evidence="1">2.1.1.72</ecNumber>
    </recommendedName>
</protein>
<keyword evidence="4" id="KW-0949">S-adenosyl-L-methionine</keyword>
<organism evidence="8">
    <name type="scientific">Mycoplasma feriruminatoris</name>
    <dbReference type="NCBI Taxonomy" id="1179777"/>
    <lineage>
        <taxon>Bacteria</taxon>
        <taxon>Bacillati</taxon>
        <taxon>Mycoplasmatota</taxon>
        <taxon>Mollicutes</taxon>
        <taxon>Mycoplasmataceae</taxon>
        <taxon>Mycoplasma</taxon>
    </lineage>
</organism>
<dbReference type="Gene3D" id="3.40.50.150">
    <property type="entry name" value="Vaccinia Virus protein VP39"/>
    <property type="match status" value="1"/>
</dbReference>
<dbReference type="InterPro" id="IPR051537">
    <property type="entry name" value="DNA_Adenine_Mtase"/>
</dbReference>
<sequence length="676" mass="77220">MQIKSIEPKISHFFNTQLQKYNLDYKLEQETLNTQIDKAFELYESKSGGKGKNRPDVKLLKSDKRLNTYPVIIEYKGYIDKLVKLNNKVVDNKTKNNETDYNSIKSYAVNGAVHYANAILQHTDYKKVIAIGCTGKEKNDILQTKIGVYLVSDENYGLAQEIGEYDDLSFLDEKHFDEFVETIYNLSLSEKDLKHRKEIRDKQIDISLTKLNNDIYKDEENLTESDRVNLIASSIMATLGIPNEISPLTKEELKCKTEPGFTDGDILINKINAFLKKKKIPVDKADMIVRKMKNTLLKERLNKPKNGETQLKRVFSKIVDCLGEYYQIGLNTDFTGKLFNEMYSWLGYTDDKWNDVVLTPSYVGTLLVKLAKVNMNSFVWDFATGSAGLLVAAMNEMINDAKRKLKSPSAIEEKILHIKAKQLLGIEILEDIYMLAILNMILMGDGSSNILCKDSLTEFNGNYGFDKSYEKFPADAFVLNPPYSKQGNGMVFVERAFSMMTHGYGSVIIQSSAGNGKATEYNKKILERNTLLASIKMPADIFGGKSSVQTHIYVFKIGEPHNNDNKVKFIDFSNDGYKRTNRKKAKINLLDIDRANQRYNEIVDLVLYGEEKLNIFTKNEYYEGYIDVLNGNDWNQSAPVDKRPTLDDFKENISSFLAWEVSNILKSRKENENVKK</sequence>
<evidence type="ECO:0000256" key="6">
    <source>
        <dbReference type="ARBA" id="ARBA00047942"/>
    </source>
</evidence>
<dbReference type="REBASE" id="371031">
    <property type="entry name" value="Mfe535ORF294P"/>
</dbReference>
<keyword evidence="8" id="KW-0378">Hydrolase</keyword>
<feature type="domain" description="DNA methylase adenine-specific" evidence="7">
    <location>
        <begin position="514"/>
        <end position="603"/>
    </location>
</feature>
<dbReference type="PANTHER" id="PTHR42933:SF1">
    <property type="entry name" value="SITE-SPECIFIC DNA-METHYLTRANSFERASE (ADENINE-SPECIFIC)"/>
    <property type="match status" value="1"/>
</dbReference>
<accession>A0A654INY8</accession>
<dbReference type="AlphaFoldDB" id="A0A654INY8"/>
<evidence type="ECO:0000256" key="5">
    <source>
        <dbReference type="ARBA" id="ARBA00022747"/>
    </source>
</evidence>
<dbReference type="EMBL" id="LR739236">
    <property type="protein sequence ID" value="VZR99838.1"/>
    <property type="molecule type" value="Genomic_DNA"/>
</dbReference>
<evidence type="ECO:0000256" key="3">
    <source>
        <dbReference type="ARBA" id="ARBA00022679"/>
    </source>
</evidence>
<keyword evidence="2" id="KW-0489">Methyltransferase</keyword>
<dbReference type="GO" id="GO:0008170">
    <property type="term" value="F:N-methyltransferase activity"/>
    <property type="evidence" value="ECO:0007669"/>
    <property type="project" value="InterPro"/>
</dbReference>
<keyword evidence="3" id="KW-0808">Transferase</keyword>
<dbReference type="GO" id="GO:0009007">
    <property type="term" value="F:site-specific DNA-methyltransferase (adenine-specific) activity"/>
    <property type="evidence" value="ECO:0007669"/>
    <property type="project" value="UniProtKB-EC"/>
</dbReference>
<comment type="catalytic activity">
    <reaction evidence="6">
        <text>a 2'-deoxyadenosine in DNA + S-adenosyl-L-methionine = an N(6)-methyl-2'-deoxyadenosine in DNA + S-adenosyl-L-homocysteine + H(+)</text>
        <dbReference type="Rhea" id="RHEA:15197"/>
        <dbReference type="Rhea" id="RHEA-COMP:12418"/>
        <dbReference type="Rhea" id="RHEA-COMP:12419"/>
        <dbReference type="ChEBI" id="CHEBI:15378"/>
        <dbReference type="ChEBI" id="CHEBI:57856"/>
        <dbReference type="ChEBI" id="CHEBI:59789"/>
        <dbReference type="ChEBI" id="CHEBI:90615"/>
        <dbReference type="ChEBI" id="CHEBI:90616"/>
        <dbReference type="EC" id="2.1.1.72"/>
    </reaction>
</comment>
<dbReference type="PANTHER" id="PTHR42933">
    <property type="entry name" value="SLR6095 PROTEIN"/>
    <property type="match status" value="1"/>
</dbReference>
<proteinExistence type="predicted"/>
<name>A0A654INY8_9MOLU</name>
<evidence type="ECO:0000256" key="1">
    <source>
        <dbReference type="ARBA" id="ARBA00011900"/>
    </source>
</evidence>
<dbReference type="SUPFAM" id="SSF53335">
    <property type="entry name" value="S-adenosyl-L-methionine-dependent methyltransferases"/>
    <property type="match status" value="1"/>
</dbReference>